<comment type="caution">
    <text evidence="2">The sequence shown here is derived from an EMBL/GenBank/DDBJ whole genome shotgun (WGS) entry which is preliminary data.</text>
</comment>
<reference evidence="2" key="1">
    <citation type="submission" date="2023-06" db="EMBL/GenBank/DDBJ databases">
        <title>Identification of two novel mycobacterium reveal diversities and complexities of Mycobacterium gordonae clade.</title>
        <authorList>
            <person name="Matsumoto Y."/>
            <person name="Nakamura S."/>
            <person name="Motooka D."/>
            <person name="Fukushima K."/>
        </authorList>
    </citation>
    <scope>NUCLEOTIDE SEQUENCE</scope>
    <source>
        <strain evidence="2">TY812</strain>
    </source>
</reference>
<name>A0AAJ1S458_9MYCO</name>
<proteinExistence type="predicted"/>
<evidence type="ECO:0000256" key="1">
    <source>
        <dbReference type="SAM" id="MobiDB-lite"/>
    </source>
</evidence>
<accession>A0AAJ1S458</accession>
<feature type="region of interest" description="Disordered" evidence="1">
    <location>
        <begin position="48"/>
        <end position="76"/>
    </location>
</feature>
<organism evidence="2 3">
    <name type="scientific">Mycobacterium paragordonae</name>
    <dbReference type="NCBI Taxonomy" id="1389713"/>
    <lineage>
        <taxon>Bacteria</taxon>
        <taxon>Bacillati</taxon>
        <taxon>Actinomycetota</taxon>
        <taxon>Actinomycetes</taxon>
        <taxon>Mycobacteriales</taxon>
        <taxon>Mycobacteriaceae</taxon>
        <taxon>Mycobacterium</taxon>
    </lineage>
</organism>
<protein>
    <submittedName>
        <fullName evidence="2">Uncharacterized protein</fullName>
    </submittedName>
</protein>
<sequence>MERVALAAATIPASTMPRPEGPVGSVFRAGPALTVVLAASNRALLGGSGGAGGLGGNGGTAAAAEAADRLPEPGDG</sequence>
<dbReference type="Proteomes" id="UP001229081">
    <property type="component" value="Unassembled WGS sequence"/>
</dbReference>
<feature type="compositionally biased region" description="Gly residues" evidence="1">
    <location>
        <begin position="48"/>
        <end position="59"/>
    </location>
</feature>
<dbReference type="AlphaFoldDB" id="A0AAJ1S458"/>
<gene>
    <name evidence="2" type="ORF">QXL92_17240</name>
</gene>
<feature type="compositionally biased region" description="Basic and acidic residues" evidence="1">
    <location>
        <begin position="66"/>
        <end position="76"/>
    </location>
</feature>
<evidence type="ECO:0000313" key="2">
    <source>
        <dbReference type="EMBL" id="MDP7736487.1"/>
    </source>
</evidence>
<evidence type="ECO:0000313" key="3">
    <source>
        <dbReference type="Proteomes" id="UP001229081"/>
    </source>
</evidence>
<dbReference type="EMBL" id="JAUFSA010000001">
    <property type="protein sequence ID" value="MDP7736487.1"/>
    <property type="molecule type" value="Genomic_DNA"/>
</dbReference>
<dbReference type="RefSeq" id="WP_166433876.1">
    <property type="nucleotide sequence ID" value="NZ_JAUFSA010000001.1"/>
</dbReference>